<proteinExistence type="predicted"/>
<feature type="domain" description="Adenylate cyclase-associated CAP C-terminal" evidence="2">
    <location>
        <begin position="71"/>
        <end position="192"/>
    </location>
</feature>
<reference evidence="3 4" key="1">
    <citation type="submission" date="2020-04" db="EMBL/GenBank/DDBJ databases">
        <title>Advantages and limits of metagenomic assembly and binning of a giant virus.</title>
        <authorList>
            <person name="Schulz F."/>
            <person name="Andreani J."/>
            <person name="Francis R."/>
            <person name="Boudjemaa H."/>
            <person name="Bou Khalil J.Y."/>
            <person name="Lee J."/>
            <person name="La Scola B."/>
            <person name="Woyke T."/>
        </authorList>
    </citation>
    <scope>NUCLEOTIDE SEQUENCE [LARGE SCALE GENOMIC DNA]</scope>
    <source>
        <strain evidence="3 4">FV1/VV64</strain>
    </source>
</reference>
<dbReference type="Proteomes" id="UP001162001">
    <property type="component" value="Segment"/>
</dbReference>
<sequence>MRHHDLEKKLKTLSEELDEYSFNIKYLNDNDKKEIKQLYTLLWQTYNQKIFIENISHANIRITDKIYINNNIYVNDIITTKTTLYFVNCNNVTVVVNNKVCHITIEHCNHFNIKTRGGSITGIDNINCKHVCHVLEKSSVYLLDISNSEGCTFYISEDNALDTIISSYGSPDIKIITTCPEKGTVKNKFVPSISFFEIYRLYSFEKTHTGLVQLSYVTPNYTSKKTVIAQK</sequence>
<protein>
    <submittedName>
        <fullName evidence="3">Adenylate cyclase-associated CAP</fullName>
    </submittedName>
</protein>
<dbReference type="SUPFAM" id="SSF69340">
    <property type="entry name" value="C-terminal domain of adenylylcyclase associated protein"/>
    <property type="match status" value="1"/>
</dbReference>
<organism evidence="3 4">
    <name type="scientific">Fadolivirus FV1/VV64</name>
    <dbReference type="NCBI Taxonomy" id="3070911"/>
    <lineage>
        <taxon>Viruses</taxon>
        <taxon>Varidnaviria</taxon>
        <taxon>Bamfordvirae</taxon>
        <taxon>Nucleocytoviricota</taxon>
        <taxon>Megaviricetes</taxon>
        <taxon>Imitervirales</taxon>
        <taxon>Mimiviridae</taxon>
        <taxon>Klosneuvirinae</taxon>
        <taxon>Fadolivirus</taxon>
        <taxon>Fadolivirus algeromassiliense</taxon>
    </lineage>
</organism>
<dbReference type="InterPro" id="IPR036223">
    <property type="entry name" value="CAP_C_sf"/>
</dbReference>
<dbReference type="InterPro" id="IPR016098">
    <property type="entry name" value="CAP/MinC_C"/>
</dbReference>
<dbReference type="Pfam" id="PF08603">
    <property type="entry name" value="CAP_C"/>
    <property type="match status" value="1"/>
</dbReference>
<name>A0A7D3QVX9_9VIRU</name>
<accession>A0A7D3QVX9</accession>
<dbReference type="Gene3D" id="2.160.20.70">
    <property type="match status" value="1"/>
</dbReference>
<evidence type="ECO:0000256" key="1">
    <source>
        <dbReference type="SAM" id="Coils"/>
    </source>
</evidence>
<dbReference type="GO" id="GO:0003779">
    <property type="term" value="F:actin binding"/>
    <property type="evidence" value="ECO:0007669"/>
    <property type="project" value="InterPro"/>
</dbReference>
<dbReference type="GO" id="GO:0007010">
    <property type="term" value="P:cytoskeleton organization"/>
    <property type="evidence" value="ECO:0007669"/>
    <property type="project" value="InterPro"/>
</dbReference>
<keyword evidence="4" id="KW-1185">Reference proteome</keyword>
<evidence type="ECO:0000313" key="4">
    <source>
        <dbReference type="Proteomes" id="UP001162001"/>
    </source>
</evidence>
<evidence type="ECO:0000313" key="3">
    <source>
        <dbReference type="EMBL" id="QKF94086.1"/>
    </source>
</evidence>
<gene>
    <name evidence="3" type="ORF">Fadolivirus_1_628</name>
</gene>
<feature type="coiled-coil region" evidence="1">
    <location>
        <begin position="3"/>
        <end position="30"/>
    </location>
</feature>
<keyword evidence="1" id="KW-0175">Coiled coil</keyword>
<dbReference type="EMBL" id="MT418680">
    <property type="protein sequence ID" value="QKF94086.1"/>
    <property type="molecule type" value="Genomic_DNA"/>
</dbReference>
<dbReference type="InterPro" id="IPR013912">
    <property type="entry name" value="Adenylate_cyclase-assoc_CAP_C"/>
</dbReference>
<evidence type="ECO:0000259" key="2">
    <source>
        <dbReference type="Pfam" id="PF08603"/>
    </source>
</evidence>